<proteinExistence type="predicted"/>
<accession>A0ABW2YGV5</accession>
<sequence>MTLPAATSRAPRRRWLRRLLVVAVLLGGYPAFVLGSVYLATSRSDLPGGRHGPKDAYRHTLASATVAFTGSPRWVDWVTAVMEGDAHRHTGRSDAARAMDAHNNRIGARIGAGAESWNEMNAAVLQAVQAGGVAVEDEDRITWLSSERWQDRWY</sequence>
<evidence type="ECO:0000313" key="2">
    <source>
        <dbReference type="EMBL" id="MFD0727138.1"/>
    </source>
</evidence>
<comment type="caution">
    <text evidence="2">The sequence shown here is derived from an EMBL/GenBank/DDBJ whole genome shotgun (WGS) entry which is preliminary data.</text>
</comment>
<dbReference type="Pfam" id="PF22322">
    <property type="entry name" value="DUF6973"/>
    <property type="match status" value="1"/>
</dbReference>
<dbReference type="Proteomes" id="UP001597110">
    <property type="component" value="Unassembled WGS sequence"/>
</dbReference>
<organism evidence="2 3">
    <name type="scientific">Lysobacter brunescens</name>
    <dbReference type="NCBI Taxonomy" id="262323"/>
    <lineage>
        <taxon>Bacteria</taxon>
        <taxon>Pseudomonadati</taxon>
        <taxon>Pseudomonadota</taxon>
        <taxon>Gammaproteobacteria</taxon>
        <taxon>Lysobacterales</taxon>
        <taxon>Lysobacteraceae</taxon>
        <taxon>Lysobacter</taxon>
    </lineage>
</organism>
<dbReference type="InterPro" id="IPR054246">
    <property type="entry name" value="DUF6973"/>
</dbReference>
<dbReference type="RefSeq" id="WP_386825594.1">
    <property type="nucleotide sequence ID" value="NZ_JBHTIF010000004.1"/>
</dbReference>
<reference evidence="3" key="1">
    <citation type="journal article" date="2019" name="Int. J. Syst. Evol. Microbiol.">
        <title>The Global Catalogue of Microorganisms (GCM) 10K type strain sequencing project: providing services to taxonomists for standard genome sequencing and annotation.</title>
        <authorList>
            <consortium name="The Broad Institute Genomics Platform"/>
            <consortium name="The Broad Institute Genome Sequencing Center for Infectious Disease"/>
            <person name="Wu L."/>
            <person name="Ma J."/>
        </authorList>
    </citation>
    <scope>NUCLEOTIDE SEQUENCE [LARGE SCALE GENOMIC DNA]</scope>
    <source>
        <strain evidence="3">CCUG 55585</strain>
    </source>
</reference>
<protein>
    <submittedName>
        <fullName evidence="2">DUF6973 domain-containing protein</fullName>
    </submittedName>
</protein>
<feature type="domain" description="DUF6973" evidence="1">
    <location>
        <begin position="48"/>
        <end position="127"/>
    </location>
</feature>
<gene>
    <name evidence="2" type="ORF">ACFQ0E_16200</name>
</gene>
<evidence type="ECO:0000313" key="3">
    <source>
        <dbReference type="Proteomes" id="UP001597110"/>
    </source>
</evidence>
<name>A0ABW2YGV5_9GAMM</name>
<keyword evidence="3" id="KW-1185">Reference proteome</keyword>
<evidence type="ECO:0000259" key="1">
    <source>
        <dbReference type="Pfam" id="PF22322"/>
    </source>
</evidence>
<dbReference type="EMBL" id="JBHTIF010000004">
    <property type="protein sequence ID" value="MFD0727138.1"/>
    <property type="molecule type" value="Genomic_DNA"/>
</dbReference>